<evidence type="ECO:0000313" key="2">
    <source>
        <dbReference type="Proteomes" id="UP000886796"/>
    </source>
</evidence>
<dbReference type="EMBL" id="DVFK01000016">
    <property type="protein sequence ID" value="HIQ67095.1"/>
    <property type="molecule type" value="Genomic_DNA"/>
</dbReference>
<accession>A0A9D0Z356</accession>
<organism evidence="1 2">
    <name type="scientific">Candidatus Faecousia excrementigallinarum</name>
    <dbReference type="NCBI Taxonomy" id="2840806"/>
    <lineage>
        <taxon>Bacteria</taxon>
        <taxon>Bacillati</taxon>
        <taxon>Bacillota</taxon>
        <taxon>Clostridia</taxon>
        <taxon>Eubacteriales</taxon>
        <taxon>Oscillospiraceae</taxon>
        <taxon>Faecousia</taxon>
    </lineage>
</organism>
<gene>
    <name evidence="1" type="ORF">IAB74_01120</name>
</gene>
<dbReference type="Proteomes" id="UP000886796">
    <property type="component" value="Unassembled WGS sequence"/>
</dbReference>
<reference evidence="1" key="2">
    <citation type="journal article" date="2021" name="PeerJ">
        <title>Extensive microbial diversity within the chicken gut microbiome revealed by metagenomics and culture.</title>
        <authorList>
            <person name="Gilroy R."/>
            <person name="Ravi A."/>
            <person name="Getino M."/>
            <person name="Pursley I."/>
            <person name="Horton D.L."/>
            <person name="Alikhan N.F."/>
            <person name="Baker D."/>
            <person name="Gharbi K."/>
            <person name="Hall N."/>
            <person name="Watson M."/>
            <person name="Adriaenssens E.M."/>
            <person name="Foster-Nyarko E."/>
            <person name="Jarju S."/>
            <person name="Secka A."/>
            <person name="Antonio M."/>
            <person name="Oren A."/>
            <person name="Chaudhuri R.R."/>
            <person name="La Ragione R."/>
            <person name="Hildebrand F."/>
            <person name="Pallen M.J."/>
        </authorList>
    </citation>
    <scope>NUCLEOTIDE SEQUENCE</scope>
    <source>
        <strain evidence="1">13361</strain>
    </source>
</reference>
<dbReference type="AlphaFoldDB" id="A0A9D0Z356"/>
<name>A0A9D0Z356_9FIRM</name>
<proteinExistence type="predicted"/>
<reference evidence="1" key="1">
    <citation type="submission" date="2020-10" db="EMBL/GenBank/DDBJ databases">
        <authorList>
            <person name="Gilroy R."/>
        </authorList>
    </citation>
    <scope>NUCLEOTIDE SEQUENCE</scope>
    <source>
        <strain evidence="1">13361</strain>
    </source>
</reference>
<comment type="caution">
    <text evidence="1">The sequence shown here is derived from an EMBL/GenBank/DDBJ whole genome shotgun (WGS) entry which is preliminary data.</text>
</comment>
<protein>
    <submittedName>
        <fullName evidence="1">Uncharacterized protein</fullName>
    </submittedName>
</protein>
<sequence length="128" mass="13724">MGNPHSCGGCGGNCGGCTGCSASLELTAGEMGVLQTLGQYSFLPVARRREDMVPVYLEDSTLSREEYSLILQCLEKRGLIDISYDAPLKGADMSAYVGYPVHGSIGLTQRGQQVLELLEMQGIEEDSE</sequence>
<evidence type="ECO:0000313" key="1">
    <source>
        <dbReference type="EMBL" id="HIQ67095.1"/>
    </source>
</evidence>